<gene>
    <name evidence="1" type="ORF">SU9_33818</name>
</gene>
<comment type="caution">
    <text evidence="1">The sequence shown here is derived from an EMBL/GenBank/DDBJ whole genome shotgun (WGS) entry which is preliminary data.</text>
</comment>
<proteinExistence type="predicted"/>
<protein>
    <submittedName>
        <fullName evidence="1">Uncharacterized protein</fullName>
    </submittedName>
</protein>
<dbReference type="HOGENOM" id="CLU_2384771_0_0_11"/>
<accession>J1ZM00</accession>
<reference evidence="1" key="1">
    <citation type="journal article" date="2012" name="J. Bacteriol.">
        <title>Genome Sequence of Streptomyces auratus Strain AGR0001, a Phoslactomycin-Producing Actinomycete.</title>
        <authorList>
            <person name="Han X."/>
            <person name="Li M."/>
            <person name="Ding Z."/>
            <person name="Zhao J."/>
            <person name="Ji K."/>
            <person name="Wen M."/>
            <person name="Lu T."/>
        </authorList>
    </citation>
    <scope>NUCLEOTIDE SEQUENCE [LARGE SCALE GENOMIC DNA]</scope>
    <source>
        <strain evidence="1">AGR0001</strain>
    </source>
</reference>
<dbReference type="EMBL" id="AJGV01000226">
    <property type="protein sequence ID" value="EJJ02456.1"/>
    <property type="molecule type" value="Genomic_DNA"/>
</dbReference>
<name>J1ZM00_9ACTN</name>
<sequence length="94" mass="10136">MALRFAQARSLPVRLRRHLGATGREGAAQAGAEFGLVVLPGGGADALVFLEAREDSVLPSIDVNSPVGQGGFIMSWWLRWGELGVRHRLSLRLS</sequence>
<dbReference type="AlphaFoldDB" id="J1ZM00"/>
<organism evidence="1">
    <name type="scientific">Streptomyces auratus AGR0001</name>
    <dbReference type="NCBI Taxonomy" id="1160718"/>
    <lineage>
        <taxon>Bacteria</taxon>
        <taxon>Bacillati</taxon>
        <taxon>Actinomycetota</taxon>
        <taxon>Actinomycetes</taxon>
        <taxon>Kitasatosporales</taxon>
        <taxon>Streptomycetaceae</taxon>
        <taxon>Streptomyces</taxon>
    </lineage>
</organism>
<evidence type="ECO:0000313" key="1">
    <source>
        <dbReference type="EMBL" id="EJJ02456.1"/>
    </source>
</evidence>